<feature type="compositionally biased region" description="Low complexity" evidence="2">
    <location>
        <begin position="149"/>
        <end position="164"/>
    </location>
</feature>
<keyword evidence="1" id="KW-0175">Coiled coil</keyword>
<feature type="compositionally biased region" description="Basic and acidic residues" evidence="2">
    <location>
        <begin position="104"/>
        <end position="114"/>
    </location>
</feature>
<sequence>MQLTRAILAIAMVASTASALPKADGATWNNPKHAAQVTQAHELAKPLGQTPQSLELSSLSDASSDKRNLDSALAQQDAGQGLNLIRAERYHQQAVGQAKYFTENNERQQRETLRQEVSGSVTAQQSTPNRMPAASQLGSSASEQGSVWQQQAREPQSVPQQQQRQDVHDPSQFNMASNIASASQTSANPRVRQVQGERLGLAKQQLNTQEEQASQTEQQVQQIQQMLAESELMTCLRAAMGNLHQCVVPSQLAALQRWCLPTNSLPRETICMTSRYSREKGSAVN</sequence>
<feature type="compositionally biased region" description="Polar residues" evidence="2">
    <location>
        <begin position="136"/>
        <end position="148"/>
    </location>
</feature>
<reference evidence="4" key="1">
    <citation type="journal article" date="2023" name="Mol. Phylogenet. Evol.">
        <title>Genome-scale phylogeny and comparative genomics of the fungal order Sordariales.</title>
        <authorList>
            <person name="Hensen N."/>
            <person name="Bonometti L."/>
            <person name="Westerberg I."/>
            <person name="Brannstrom I.O."/>
            <person name="Guillou S."/>
            <person name="Cros-Aarteil S."/>
            <person name="Calhoun S."/>
            <person name="Haridas S."/>
            <person name="Kuo A."/>
            <person name="Mondo S."/>
            <person name="Pangilinan J."/>
            <person name="Riley R."/>
            <person name="LaButti K."/>
            <person name="Andreopoulos B."/>
            <person name="Lipzen A."/>
            <person name="Chen C."/>
            <person name="Yan M."/>
            <person name="Daum C."/>
            <person name="Ng V."/>
            <person name="Clum A."/>
            <person name="Steindorff A."/>
            <person name="Ohm R.A."/>
            <person name="Martin F."/>
            <person name="Silar P."/>
            <person name="Natvig D.O."/>
            <person name="Lalanne C."/>
            <person name="Gautier V."/>
            <person name="Ament-Velasquez S.L."/>
            <person name="Kruys A."/>
            <person name="Hutchinson M.I."/>
            <person name="Powell A.J."/>
            <person name="Barry K."/>
            <person name="Miller A.N."/>
            <person name="Grigoriev I.V."/>
            <person name="Debuchy R."/>
            <person name="Gladieux P."/>
            <person name="Hiltunen Thoren M."/>
            <person name="Johannesson H."/>
        </authorList>
    </citation>
    <scope>NUCLEOTIDE SEQUENCE</scope>
    <source>
        <strain evidence="4">CBS 123565</strain>
    </source>
</reference>
<accession>A0AAN6UNC7</accession>
<evidence type="ECO:0000313" key="5">
    <source>
        <dbReference type="Proteomes" id="UP001304895"/>
    </source>
</evidence>
<dbReference type="EMBL" id="MU853405">
    <property type="protein sequence ID" value="KAK4135964.1"/>
    <property type="molecule type" value="Genomic_DNA"/>
</dbReference>
<feature type="chain" id="PRO_5042961073" evidence="3">
    <location>
        <begin position="20"/>
        <end position="285"/>
    </location>
</feature>
<evidence type="ECO:0000256" key="2">
    <source>
        <dbReference type="SAM" id="MobiDB-lite"/>
    </source>
</evidence>
<evidence type="ECO:0000256" key="3">
    <source>
        <dbReference type="SAM" id="SignalP"/>
    </source>
</evidence>
<evidence type="ECO:0000256" key="1">
    <source>
        <dbReference type="SAM" id="Coils"/>
    </source>
</evidence>
<name>A0AAN6UNC7_9PEZI</name>
<reference evidence="4" key="2">
    <citation type="submission" date="2023-05" db="EMBL/GenBank/DDBJ databases">
        <authorList>
            <consortium name="Lawrence Berkeley National Laboratory"/>
            <person name="Steindorff A."/>
            <person name="Hensen N."/>
            <person name="Bonometti L."/>
            <person name="Westerberg I."/>
            <person name="Brannstrom I.O."/>
            <person name="Guillou S."/>
            <person name="Cros-Aarteil S."/>
            <person name="Calhoun S."/>
            <person name="Haridas S."/>
            <person name="Kuo A."/>
            <person name="Mondo S."/>
            <person name="Pangilinan J."/>
            <person name="Riley R."/>
            <person name="Labutti K."/>
            <person name="Andreopoulos B."/>
            <person name="Lipzen A."/>
            <person name="Chen C."/>
            <person name="Yanf M."/>
            <person name="Daum C."/>
            <person name="Ng V."/>
            <person name="Clum A."/>
            <person name="Ohm R."/>
            <person name="Martin F."/>
            <person name="Silar P."/>
            <person name="Natvig D."/>
            <person name="Lalanne C."/>
            <person name="Gautier V."/>
            <person name="Ament-Velasquez S.L."/>
            <person name="Kruys A."/>
            <person name="Hutchinson M.I."/>
            <person name="Powell A.J."/>
            <person name="Barry K."/>
            <person name="Miller A.N."/>
            <person name="Grigoriev I.V."/>
            <person name="Debuchy R."/>
            <person name="Gladieux P."/>
            <person name="Thoren M.H."/>
            <person name="Johannesson H."/>
        </authorList>
    </citation>
    <scope>NUCLEOTIDE SEQUENCE</scope>
    <source>
        <strain evidence="4">CBS 123565</strain>
    </source>
</reference>
<keyword evidence="5" id="KW-1185">Reference proteome</keyword>
<dbReference type="AlphaFoldDB" id="A0AAN6UNC7"/>
<dbReference type="Proteomes" id="UP001304895">
    <property type="component" value="Unassembled WGS sequence"/>
</dbReference>
<gene>
    <name evidence="4" type="ORF">BT67DRAFT_266608</name>
</gene>
<protein>
    <submittedName>
        <fullName evidence="4">Uncharacterized protein</fullName>
    </submittedName>
</protein>
<feature type="region of interest" description="Disordered" evidence="2">
    <location>
        <begin position="100"/>
        <end position="170"/>
    </location>
</feature>
<feature type="coiled-coil region" evidence="1">
    <location>
        <begin position="199"/>
        <end position="233"/>
    </location>
</feature>
<feature type="compositionally biased region" description="Polar residues" evidence="2">
    <location>
        <begin position="115"/>
        <end position="129"/>
    </location>
</feature>
<organism evidence="4 5">
    <name type="scientific">Trichocladium antarcticum</name>
    <dbReference type="NCBI Taxonomy" id="1450529"/>
    <lineage>
        <taxon>Eukaryota</taxon>
        <taxon>Fungi</taxon>
        <taxon>Dikarya</taxon>
        <taxon>Ascomycota</taxon>
        <taxon>Pezizomycotina</taxon>
        <taxon>Sordariomycetes</taxon>
        <taxon>Sordariomycetidae</taxon>
        <taxon>Sordariales</taxon>
        <taxon>Chaetomiaceae</taxon>
        <taxon>Trichocladium</taxon>
    </lineage>
</organism>
<feature type="signal peptide" evidence="3">
    <location>
        <begin position="1"/>
        <end position="19"/>
    </location>
</feature>
<evidence type="ECO:0000313" key="4">
    <source>
        <dbReference type="EMBL" id="KAK4135964.1"/>
    </source>
</evidence>
<keyword evidence="3" id="KW-0732">Signal</keyword>
<proteinExistence type="predicted"/>
<comment type="caution">
    <text evidence="4">The sequence shown here is derived from an EMBL/GenBank/DDBJ whole genome shotgun (WGS) entry which is preliminary data.</text>
</comment>